<name>A0AAJ0BM90_9PEZI</name>
<dbReference type="PANTHER" id="PTHR43008:SF8">
    <property type="entry name" value="BENZIL REDUCTASE ((S)-BENZOIN FORMING) IRC24"/>
    <property type="match status" value="1"/>
</dbReference>
<dbReference type="SUPFAM" id="SSF51735">
    <property type="entry name" value="NAD(P)-binding Rossmann-fold domains"/>
    <property type="match status" value="1"/>
</dbReference>
<organism evidence="5 6">
    <name type="scientific">Echria macrotheca</name>
    <dbReference type="NCBI Taxonomy" id="438768"/>
    <lineage>
        <taxon>Eukaryota</taxon>
        <taxon>Fungi</taxon>
        <taxon>Dikarya</taxon>
        <taxon>Ascomycota</taxon>
        <taxon>Pezizomycotina</taxon>
        <taxon>Sordariomycetes</taxon>
        <taxon>Sordariomycetidae</taxon>
        <taxon>Sordariales</taxon>
        <taxon>Schizotheciaceae</taxon>
        <taxon>Echria</taxon>
    </lineage>
</organism>
<evidence type="ECO:0000259" key="4">
    <source>
        <dbReference type="SMART" id="SM00822"/>
    </source>
</evidence>
<dbReference type="PANTHER" id="PTHR43008">
    <property type="entry name" value="BENZIL REDUCTASE"/>
    <property type="match status" value="1"/>
</dbReference>
<dbReference type="InterPro" id="IPR036291">
    <property type="entry name" value="NAD(P)-bd_dom_sf"/>
</dbReference>
<accession>A0AAJ0BM90</accession>
<dbReference type="SMART" id="SM00822">
    <property type="entry name" value="PKS_KR"/>
    <property type="match status" value="1"/>
</dbReference>
<evidence type="ECO:0000256" key="3">
    <source>
        <dbReference type="ARBA" id="ARBA00023002"/>
    </source>
</evidence>
<evidence type="ECO:0000256" key="1">
    <source>
        <dbReference type="ARBA" id="ARBA00006484"/>
    </source>
</evidence>
<dbReference type="InterPro" id="IPR002347">
    <property type="entry name" value="SDR_fam"/>
</dbReference>
<comment type="caution">
    <text evidence="5">The sequence shown here is derived from an EMBL/GenBank/DDBJ whole genome shotgun (WGS) entry which is preliminary data.</text>
</comment>
<dbReference type="PROSITE" id="PS00061">
    <property type="entry name" value="ADH_SHORT"/>
    <property type="match status" value="1"/>
</dbReference>
<dbReference type="Gene3D" id="3.40.50.720">
    <property type="entry name" value="NAD(P)-binding Rossmann-like Domain"/>
    <property type="match status" value="1"/>
</dbReference>
<dbReference type="InterPro" id="IPR020904">
    <property type="entry name" value="Sc_DH/Rdtase_CS"/>
</dbReference>
<dbReference type="InterPro" id="IPR057326">
    <property type="entry name" value="KR_dom"/>
</dbReference>
<dbReference type="AlphaFoldDB" id="A0AAJ0BM90"/>
<feature type="domain" description="Ketoreductase" evidence="4">
    <location>
        <begin position="4"/>
        <end position="183"/>
    </location>
</feature>
<evidence type="ECO:0000313" key="5">
    <source>
        <dbReference type="EMBL" id="KAK1758496.1"/>
    </source>
</evidence>
<evidence type="ECO:0000256" key="2">
    <source>
        <dbReference type="ARBA" id="ARBA00022857"/>
    </source>
</evidence>
<dbReference type="PRINTS" id="PR00081">
    <property type="entry name" value="GDHRDH"/>
</dbReference>
<protein>
    <recommendedName>
        <fullName evidence="4">Ketoreductase domain-containing protein</fullName>
    </recommendedName>
</protein>
<dbReference type="Pfam" id="PF00106">
    <property type="entry name" value="adh_short"/>
    <property type="match status" value="1"/>
</dbReference>
<sequence length="254" mass="27611">MTSKVVIVTGASRGIGLAVAESLLQQGNRVFLVARTAAPLQALKDKHPDQVEFLVGDLTTKDVAHQVTVQTMATYGQIDGVVINHGVITPIQRLTDADASDWKKAFNANFFSALAVVRSSIPHLRVTMGRMVFVSSGAAEHAYQGWGAYCITKAAVNGLVRQLQVEEPDIMSVAISPGRVDTDMQKVIRDKGRPGEIMTKEDYASFKSAYTEGSLIKPEVPAFVMAKVVTVGRKELSGGFFKWNAPEFSPYQDH</sequence>
<dbReference type="FunFam" id="3.40.50.720:FF:000281">
    <property type="entry name" value="Uncharacterized oxidoreductase YIR035C"/>
    <property type="match status" value="1"/>
</dbReference>
<evidence type="ECO:0000313" key="6">
    <source>
        <dbReference type="Proteomes" id="UP001239445"/>
    </source>
</evidence>
<proteinExistence type="inferred from homology"/>
<dbReference type="GO" id="GO:0050664">
    <property type="term" value="F:oxidoreductase activity, acting on NAD(P)H, oxygen as acceptor"/>
    <property type="evidence" value="ECO:0007669"/>
    <property type="project" value="TreeGrafter"/>
</dbReference>
<keyword evidence="2" id="KW-0521">NADP</keyword>
<dbReference type="Proteomes" id="UP001239445">
    <property type="component" value="Unassembled WGS sequence"/>
</dbReference>
<keyword evidence="3" id="KW-0560">Oxidoreductase</keyword>
<keyword evidence="6" id="KW-1185">Reference proteome</keyword>
<comment type="similarity">
    <text evidence="1">Belongs to the short-chain dehydrogenases/reductases (SDR) family.</text>
</comment>
<reference evidence="5" key="1">
    <citation type="submission" date="2023-06" db="EMBL/GenBank/DDBJ databases">
        <title>Genome-scale phylogeny and comparative genomics of the fungal order Sordariales.</title>
        <authorList>
            <consortium name="Lawrence Berkeley National Laboratory"/>
            <person name="Hensen N."/>
            <person name="Bonometti L."/>
            <person name="Westerberg I."/>
            <person name="Brannstrom I.O."/>
            <person name="Guillou S."/>
            <person name="Cros-Aarteil S."/>
            <person name="Calhoun S."/>
            <person name="Haridas S."/>
            <person name="Kuo A."/>
            <person name="Mondo S."/>
            <person name="Pangilinan J."/>
            <person name="Riley R."/>
            <person name="Labutti K."/>
            <person name="Andreopoulos B."/>
            <person name="Lipzen A."/>
            <person name="Chen C."/>
            <person name="Yanf M."/>
            <person name="Daum C."/>
            <person name="Ng V."/>
            <person name="Clum A."/>
            <person name="Steindorff A."/>
            <person name="Ohm R."/>
            <person name="Martin F."/>
            <person name="Silar P."/>
            <person name="Natvig D."/>
            <person name="Lalanne C."/>
            <person name="Gautier V."/>
            <person name="Ament-Velasquez S.L."/>
            <person name="Kruys A."/>
            <person name="Hutchinson M.I."/>
            <person name="Powell A.J."/>
            <person name="Barry K."/>
            <person name="Miller A.N."/>
            <person name="Grigoriev I.V."/>
            <person name="Debuchy R."/>
            <person name="Gladieux P."/>
            <person name="Thoren M.H."/>
            <person name="Johannesson H."/>
        </authorList>
    </citation>
    <scope>NUCLEOTIDE SEQUENCE</scope>
    <source>
        <strain evidence="5">PSN4</strain>
    </source>
</reference>
<dbReference type="EMBL" id="MU839829">
    <property type="protein sequence ID" value="KAK1758496.1"/>
    <property type="molecule type" value="Genomic_DNA"/>
</dbReference>
<gene>
    <name evidence="5" type="ORF">QBC47DRAFT_421136</name>
</gene>